<keyword evidence="1" id="KW-0472">Membrane</keyword>
<protein>
    <submittedName>
        <fullName evidence="3">Peptidoglycan hydrolase</fullName>
    </submittedName>
</protein>
<dbReference type="PANTHER" id="PTHR40572:SF1">
    <property type="entry name" value="PROTEIN BAX"/>
    <property type="match status" value="1"/>
</dbReference>
<dbReference type="EMBL" id="PIPM01000001">
    <property type="protein sequence ID" value="RUO36514.1"/>
    <property type="molecule type" value="Genomic_DNA"/>
</dbReference>
<dbReference type="Proteomes" id="UP000288405">
    <property type="component" value="Unassembled WGS sequence"/>
</dbReference>
<dbReference type="Gene3D" id="1.10.530.10">
    <property type="match status" value="1"/>
</dbReference>
<feature type="transmembrane region" description="Helical" evidence="1">
    <location>
        <begin position="9"/>
        <end position="29"/>
    </location>
</feature>
<dbReference type="OrthoDB" id="9788155at2"/>
<gene>
    <name evidence="3" type="ORF">CWE11_01485</name>
</gene>
<evidence type="ECO:0000259" key="2">
    <source>
        <dbReference type="Pfam" id="PF01832"/>
    </source>
</evidence>
<evidence type="ECO:0000313" key="3">
    <source>
        <dbReference type="EMBL" id="RUO36514.1"/>
    </source>
</evidence>
<comment type="caution">
    <text evidence="3">The sequence shown here is derived from an EMBL/GenBank/DDBJ whole genome shotgun (WGS) entry which is preliminary data.</text>
</comment>
<keyword evidence="4" id="KW-1185">Reference proteome</keyword>
<sequence>MIAKSIKQTVFYVTAAIVIAAALYVPFYLQDDRTDRDSPYTVSVSERLPPVQPRFPEFTTDVPDFAAIHDVNERKIEFFLYLLPAIDYENALLLEQRRHLERIAQKHRTRQTLSSADQRWLNDMARYYRVTTRSRDEKIATLLRRVDMIPDTLVLIQAANESGWGTSRFALDARNFFGQWCWTQGCGIVPAARPDGAIHEVQYFESVEASVRAYIRNLNTHPAYQDLRAIRADLRRQDLPITAQPLTLGLLAYSERGEDYIAELNQMIRVNRAIIQDARSTFLH</sequence>
<evidence type="ECO:0000313" key="4">
    <source>
        <dbReference type="Proteomes" id="UP000288405"/>
    </source>
</evidence>
<dbReference type="GO" id="GO:0004040">
    <property type="term" value="F:amidase activity"/>
    <property type="evidence" value="ECO:0007669"/>
    <property type="project" value="InterPro"/>
</dbReference>
<feature type="domain" description="Mannosyl-glycoprotein endo-beta-N-acetylglucosamidase-like" evidence="2">
    <location>
        <begin position="142"/>
        <end position="269"/>
    </location>
</feature>
<keyword evidence="1" id="KW-1133">Transmembrane helix</keyword>
<evidence type="ECO:0000256" key="1">
    <source>
        <dbReference type="SAM" id="Phobius"/>
    </source>
</evidence>
<dbReference type="InterPro" id="IPR002901">
    <property type="entry name" value="MGlyc_endo_b_GlcNAc-like_dom"/>
</dbReference>
<dbReference type="AlphaFoldDB" id="A0A432WRW0"/>
<name>A0A432WRW0_9GAMM</name>
<accession>A0A432WRW0</accession>
<organism evidence="3 4">
    <name type="scientific">Aliidiomarina sanyensis</name>
    <dbReference type="NCBI Taxonomy" id="1249555"/>
    <lineage>
        <taxon>Bacteria</taxon>
        <taxon>Pseudomonadati</taxon>
        <taxon>Pseudomonadota</taxon>
        <taxon>Gammaproteobacteria</taxon>
        <taxon>Alteromonadales</taxon>
        <taxon>Idiomarinaceae</taxon>
        <taxon>Aliidiomarina</taxon>
    </lineage>
</organism>
<dbReference type="PANTHER" id="PTHR40572">
    <property type="entry name" value="PROTEIN BAX"/>
    <property type="match status" value="1"/>
</dbReference>
<reference evidence="3 4" key="1">
    <citation type="journal article" date="2011" name="Front. Microbiol.">
        <title>Genomic signatures of strain selection and enhancement in Bacillus atrophaeus var. globigii, a historical biowarfare simulant.</title>
        <authorList>
            <person name="Gibbons H.S."/>
            <person name="Broomall S.M."/>
            <person name="McNew L.A."/>
            <person name="Daligault H."/>
            <person name="Chapman C."/>
            <person name="Bruce D."/>
            <person name="Karavis M."/>
            <person name="Krepps M."/>
            <person name="McGregor P.A."/>
            <person name="Hong C."/>
            <person name="Park K.H."/>
            <person name="Akmal A."/>
            <person name="Feldman A."/>
            <person name="Lin J.S."/>
            <person name="Chang W.E."/>
            <person name="Higgs B.W."/>
            <person name="Demirev P."/>
            <person name="Lindquist J."/>
            <person name="Liem A."/>
            <person name="Fochler E."/>
            <person name="Read T.D."/>
            <person name="Tapia R."/>
            <person name="Johnson S."/>
            <person name="Bishop-Lilly K.A."/>
            <person name="Detter C."/>
            <person name="Han C."/>
            <person name="Sozhamannan S."/>
            <person name="Rosenzweig C.N."/>
            <person name="Skowronski E.W."/>
        </authorList>
    </citation>
    <scope>NUCLEOTIDE SEQUENCE [LARGE SCALE GENOMIC DNA]</scope>
    <source>
        <strain evidence="3 4">GYP-17</strain>
    </source>
</reference>
<dbReference type="Pfam" id="PF01832">
    <property type="entry name" value="Glucosaminidase"/>
    <property type="match status" value="1"/>
</dbReference>
<dbReference type="RefSeq" id="WP_126775826.1">
    <property type="nucleotide sequence ID" value="NZ_PIPM01000001.1"/>
</dbReference>
<dbReference type="InterPro" id="IPR053195">
    <property type="entry name" value="Bax-like"/>
</dbReference>
<keyword evidence="1" id="KW-0812">Transmembrane</keyword>
<proteinExistence type="predicted"/>
<keyword evidence="3" id="KW-0378">Hydrolase</keyword>